<dbReference type="HOGENOM" id="CLU_041900_10_1_11"/>
<dbReference type="EMBL" id="CP000249">
    <property type="protein sequence ID" value="ABD13083.1"/>
    <property type="molecule type" value="Genomic_DNA"/>
</dbReference>
<reference evidence="2 3" key="1">
    <citation type="journal article" date="2007" name="Genome Res.">
        <title>Genome characteristics of facultatively symbiotic Frankia sp. strains reflect host range and host plant biogeography.</title>
        <authorList>
            <person name="Normand P."/>
            <person name="Lapierre P."/>
            <person name="Tisa L.S."/>
            <person name="Gogarten J.P."/>
            <person name="Alloisio N."/>
            <person name="Bagnarol E."/>
            <person name="Bassi C.A."/>
            <person name="Berry A.M."/>
            <person name="Bickhart D.M."/>
            <person name="Choisne N."/>
            <person name="Couloux A."/>
            <person name="Cournoyer B."/>
            <person name="Cruveiller S."/>
            <person name="Daubin V."/>
            <person name="Demange N."/>
            <person name="Francino M.P."/>
            <person name="Goltsman E."/>
            <person name="Huang Y."/>
            <person name="Kopp O.R."/>
            <person name="Labarre L."/>
            <person name="Lapidus A."/>
            <person name="Lavire C."/>
            <person name="Marechal J."/>
            <person name="Martinez M."/>
            <person name="Mastronunzio J.E."/>
            <person name="Mullin B.C."/>
            <person name="Niemann J."/>
            <person name="Pujic P."/>
            <person name="Rawnsley T."/>
            <person name="Rouy Z."/>
            <person name="Schenowitz C."/>
            <person name="Sellstedt A."/>
            <person name="Tavares F."/>
            <person name="Tomkins J.P."/>
            <person name="Vallenet D."/>
            <person name="Valverde C."/>
            <person name="Wall L.G."/>
            <person name="Wang Y."/>
            <person name="Medigue C."/>
            <person name="Benson D.R."/>
        </authorList>
    </citation>
    <scope>NUCLEOTIDE SEQUENCE [LARGE SCALE GENOMIC DNA]</scope>
    <source>
        <strain evidence="3">DSM 45818 / CECT 9043 / CcI3</strain>
    </source>
</reference>
<dbReference type="InterPro" id="IPR002560">
    <property type="entry name" value="Transposase_DDE"/>
</dbReference>
<dbReference type="Pfam" id="PF01610">
    <property type="entry name" value="DDE_Tnp_ISL3"/>
    <property type="match status" value="1"/>
</dbReference>
<keyword evidence="3" id="KW-1185">Reference proteome</keyword>
<evidence type="ECO:0000313" key="3">
    <source>
        <dbReference type="Proteomes" id="UP000001937"/>
    </source>
</evidence>
<protein>
    <submittedName>
        <fullName evidence="2">Transposase, IS204/IS1001/IS1096/IS1165</fullName>
    </submittedName>
</protein>
<proteinExistence type="predicted"/>
<organism evidence="2 3">
    <name type="scientific">Frankia casuarinae (strain DSM 45818 / CECT 9043 / HFP020203 / CcI3)</name>
    <dbReference type="NCBI Taxonomy" id="106370"/>
    <lineage>
        <taxon>Bacteria</taxon>
        <taxon>Bacillati</taxon>
        <taxon>Actinomycetota</taxon>
        <taxon>Actinomycetes</taxon>
        <taxon>Frankiales</taxon>
        <taxon>Frankiaceae</taxon>
        <taxon>Frankia</taxon>
    </lineage>
</organism>
<dbReference type="PANTHER" id="PTHR33498:SF1">
    <property type="entry name" value="TRANSPOSASE FOR INSERTION SEQUENCE ELEMENT IS1557"/>
    <property type="match status" value="1"/>
</dbReference>
<name>Q2J6K9_FRACC</name>
<dbReference type="STRING" id="106370.Francci3_3732"/>
<sequence>MSDSPTWPAGRACSARSEGRTADDVAYWLASQTPSWRDRITHVAIDMCTVFVAAVRRYLPGATLVVDHFHVVKLANDAVTEARRRVTTQLRGRRGRDTDPEWKIRNLLTRNRENLTDRQLTKLWNTLIDLGEPGQTILTAWIAKEELRALLALARTHPARTVIAYRLTRFYTWCADAAVPELERLATTISTWWTCIEAFPHSGITNAASEGHNRVVKLDARNAFGYRNPENQRLRTRCATTRRTRRCLNPA</sequence>
<dbReference type="InterPro" id="IPR047951">
    <property type="entry name" value="Transpos_ISL3"/>
</dbReference>
<dbReference type="Proteomes" id="UP000001937">
    <property type="component" value="Chromosome"/>
</dbReference>
<feature type="domain" description="Transposase IS204/IS1001/IS1096/IS1165 DDE" evidence="1">
    <location>
        <begin position="18"/>
        <end position="235"/>
    </location>
</feature>
<dbReference type="AlphaFoldDB" id="Q2J6K9"/>
<accession>Q2J6K9</accession>
<evidence type="ECO:0000259" key="1">
    <source>
        <dbReference type="Pfam" id="PF01610"/>
    </source>
</evidence>
<gene>
    <name evidence="2" type="ordered locus">Francci3_3732</name>
</gene>
<dbReference type="eggNOG" id="COG3464">
    <property type="taxonomic scope" value="Bacteria"/>
</dbReference>
<dbReference type="PANTHER" id="PTHR33498">
    <property type="entry name" value="TRANSPOSASE FOR INSERTION SEQUENCE ELEMENT IS1557"/>
    <property type="match status" value="1"/>
</dbReference>
<dbReference type="KEGG" id="fra:Francci3_3732"/>
<evidence type="ECO:0000313" key="2">
    <source>
        <dbReference type="EMBL" id="ABD13083.1"/>
    </source>
</evidence>